<dbReference type="Pfam" id="PF02714">
    <property type="entry name" value="RSN1_7TM"/>
    <property type="match status" value="1"/>
</dbReference>
<gene>
    <name evidence="12" type="ORF">HYH02_011709</name>
</gene>
<feature type="compositionally biased region" description="Low complexity" evidence="7">
    <location>
        <begin position="460"/>
        <end position="483"/>
    </location>
</feature>
<evidence type="ECO:0000259" key="10">
    <source>
        <dbReference type="Pfam" id="PF13967"/>
    </source>
</evidence>
<evidence type="ECO:0000256" key="4">
    <source>
        <dbReference type="ARBA" id="ARBA00022692"/>
    </source>
</evidence>
<feature type="region of interest" description="Disordered" evidence="7">
    <location>
        <begin position="1075"/>
        <end position="1097"/>
    </location>
</feature>
<feature type="domain" description="CSC1/OSCA1-like cytosolic" evidence="11">
    <location>
        <begin position="593"/>
        <end position="749"/>
    </location>
</feature>
<feature type="compositionally biased region" description="Low complexity" evidence="7">
    <location>
        <begin position="318"/>
        <end position="327"/>
    </location>
</feature>
<feature type="transmembrane region" description="Helical" evidence="8">
    <location>
        <begin position="1036"/>
        <end position="1053"/>
    </location>
</feature>
<feature type="transmembrane region" description="Helical" evidence="8">
    <location>
        <begin position="957"/>
        <end position="986"/>
    </location>
</feature>
<dbReference type="PANTHER" id="PTHR13018:SF5">
    <property type="entry name" value="RE44586P"/>
    <property type="match status" value="1"/>
</dbReference>
<evidence type="ECO:0000256" key="3">
    <source>
        <dbReference type="ARBA" id="ARBA00022448"/>
    </source>
</evidence>
<comment type="caution">
    <text evidence="12">The sequence shown here is derived from an EMBL/GenBank/DDBJ whole genome shotgun (WGS) entry which is preliminary data.</text>
</comment>
<feature type="transmembrane region" description="Helical" evidence="8">
    <location>
        <begin position="1006"/>
        <end position="1030"/>
    </location>
</feature>
<evidence type="ECO:0000259" key="9">
    <source>
        <dbReference type="Pfam" id="PF02714"/>
    </source>
</evidence>
<feature type="compositionally biased region" description="Low complexity" evidence="7">
    <location>
        <begin position="440"/>
        <end position="449"/>
    </location>
</feature>
<feature type="transmembrane region" description="Helical" evidence="8">
    <location>
        <begin position="918"/>
        <end position="937"/>
    </location>
</feature>
<feature type="transmembrane region" description="Helical" evidence="8">
    <location>
        <begin position="204"/>
        <end position="223"/>
    </location>
</feature>
<keyword evidence="4 8" id="KW-0812">Transmembrane</keyword>
<sequence>MYKEPDLIDEAGLDAAIYMRILWFGVCLFLGVGVWCIAVVLPANLTSNEIQRLLDLEETTRNMQIVNHVNLNCTSIMVISKEAGEDVAYELYDAYTHFNGSNFVVVTGGDNDTTLTRVSNSTIFMNGTVNGTSTVRASILTNATMMINGTFKYPDSNNTEVNYMFVSGDLLAASDTTVVNSNEYKFTDFDKYSLSNVEAGSSKMWAHLVSMYVVVIYAMWLLSRFNREAVLLRLMFLGNAKRGGPSHTVLVTDVPGIVTGVTDMMNKAVNKIRTHVSGGASADSLKKKRTGSGGVTPMSSTAQTPRKHMPSLPPPETPLAAAAVGGASHSSNRAAGAPAASAAAPADLAIASAYEEKPGSLVSPGTTPPADEVAAAAAELGATLAAAEAVAATGEVDAAQEQVLSEMEEIQRGLEQVEREKQQRERQRLEQEQREEEPAEQQQQQQAKQDSSDDDDKGGAPKAAAPGAPSPKARTGPGPVAEGVEPEAAAAGITASTSGANLSSGCDSVADPSAVALTALGEPPAAPKSAFVAATEEAAVAAGQPLPTAQQLRRRRFQLLNNKYDYNLGDQRLDPWYQAKEKVEAGLTPEQMVRGEFELVYGAADVCVVNMVQNTRALQPLVDEYNAVQQQLEDYIDMLQLRLKLRKKALPQQVRVLGMSYGEWGKSYLGTKWFKKVDAVTFWLDRLRFLKEQILLEQVKAVNKAAPSAFVTFNSRKAQAVSSTSLHHHDVTVWRVQGAPAPFEIVWSNLSMNIHEKSTRLIGLWVVFWLMTLFFMIPVSFIQAMIEVPKLATVDGLGKVVTAPVIKQLLEAIIPGLVLKIFLAIVPIILRFMAILSGTTSMSEIDFGVVKRFFLFQVVVVFFGNIIAGSFFNQVTQWVQDPASVIPTLGKAIPMTSTFFITYLFTTGMFVKTLQFVRLPGFVIYWLLSALAGSPRAKERLWMFQYTDFGRTVAEHTTAMLIGIVFSCMNPIVCLAAWTYFLATYLGERYNNIYVYRRQYESAGRLWGTVFTQVMVGLYIMELTMLGLLAIKKFKWTPLAIPLVIITIGFHISTSKMYNKPWSVNALHDAAELDKREREEDKAHHESEKERAAEEAEEVTKLYKNPCFKVPLTDLERIEALTADVLPRVEVMNKWRAELKAQGKKPLPAGGVKGPSATEKMEQGEAGEVAGSGHGEEAVTGDVDPALVPPPEITKYDHLHEERDESDGEEKMD</sequence>
<evidence type="ECO:0000256" key="6">
    <source>
        <dbReference type="ARBA" id="ARBA00023136"/>
    </source>
</evidence>
<keyword evidence="13" id="KW-1185">Reference proteome</keyword>
<protein>
    <recommendedName>
        <fullName evidence="14">ERD4-related membrane protein</fullName>
    </recommendedName>
</protein>
<proteinExistence type="inferred from homology"/>
<accession>A0A835TD27</accession>
<organism evidence="12 13">
    <name type="scientific">Chlamydomonas schloesseri</name>
    <dbReference type="NCBI Taxonomy" id="2026947"/>
    <lineage>
        <taxon>Eukaryota</taxon>
        <taxon>Viridiplantae</taxon>
        <taxon>Chlorophyta</taxon>
        <taxon>core chlorophytes</taxon>
        <taxon>Chlorophyceae</taxon>
        <taxon>CS clade</taxon>
        <taxon>Chlamydomonadales</taxon>
        <taxon>Chlamydomonadaceae</taxon>
        <taxon>Chlamydomonas</taxon>
    </lineage>
</organism>
<dbReference type="Pfam" id="PF14703">
    <property type="entry name" value="PHM7_cyt"/>
    <property type="match status" value="1"/>
</dbReference>
<feature type="transmembrane region" description="Helical" evidence="8">
    <location>
        <begin position="761"/>
        <end position="786"/>
    </location>
</feature>
<evidence type="ECO:0000256" key="7">
    <source>
        <dbReference type="SAM" id="MobiDB-lite"/>
    </source>
</evidence>
<feature type="region of interest" description="Disordered" evidence="7">
    <location>
        <begin position="1143"/>
        <end position="1213"/>
    </location>
</feature>
<dbReference type="InterPro" id="IPR027815">
    <property type="entry name" value="CSC1/OSCA1-like_cyt"/>
</dbReference>
<feature type="transmembrane region" description="Helical" evidence="8">
    <location>
        <begin position="812"/>
        <end position="832"/>
    </location>
</feature>
<dbReference type="OrthoDB" id="1689567at2759"/>
<reference evidence="12" key="1">
    <citation type="journal article" date="2020" name="bioRxiv">
        <title>Comparative genomics of Chlamydomonas.</title>
        <authorList>
            <person name="Craig R.J."/>
            <person name="Hasan A.R."/>
            <person name="Ness R.W."/>
            <person name="Keightley P.D."/>
        </authorList>
    </citation>
    <scope>NUCLEOTIDE SEQUENCE</scope>
    <source>
        <strain evidence="12">CCAP 11/173</strain>
    </source>
</reference>
<dbReference type="Proteomes" id="UP000613740">
    <property type="component" value="Unassembled WGS sequence"/>
</dbReference>
<evidence type="ECO:0000259" key="11">
    <source>
        <dbReference type="Pfam" id="PF14703"/>
    </source>
</evidence>
<dbReference type="AlphaFoldDB" id="A0A835TD27"/>
<feature type="region of interest" description="Disordered" evidence="7">
    <location>
        <begin position="278"/>
        <end position="338"/>
    </location>
</feature>
<feature type="region of interest" description="Disordered" evidence="7">
    <location>
        <begin position="417"/>
        <end position="483"/>
    </location>
</feature>
<feature type="domain" description="CSC1/OSCA1-like N-terminal transmembrane" evidence="10">
    <location>
        <begin position="2"/>
        <end position="61"/>
    </location>
</feature>
<feature type="domain" description="CSC1/OSCA1-like 7TM region" evidence="9">
    <location>
        <begin position="762"/>
        <end position="1029"/>
    </location>
</feature>
<dbReference type="EMBL" id="JAEHOD010000051">
    <property type="protein sequence ID" value="KAG2435996.1"/>
    <property type="molecule type" value="Genomic_DNA"/>
</dbReference>
<feature type="domain" description="CSC1/OSCA1-like N-terminal transmembrane" evidence="10">
    <location>
        <begin position="183"/>
        <end position="224"/>
    </location>
</feature>
<keyword evidence="6 8" id="KW-0472">Membrane</keyword>
<evidence type="ECO:0000256" key="5">
    <source>
        <dbReference type="ARBA" id="ARBA00022989"/>
    </source>
</evidence>
<dbReference type="GO" id="GO:0005886">
    <property type="term" value="C:plasma membrane"/>
    <property type="evidence" value="ECO:0007669"/>
    <property type="project" value="TreeGrafter"/>
</dbReference>
<evidence type="ECO:0008006" key="14">
    <source>
        <dbReference type="Google" id="ProtNLM"/>
    </source>
</evidence>
<dbReference type="InterPro" id="IPR032880">
    <property type="entry name" value="CSC1/OSCA1-like_N"/>
</dbReference>
<feature type="transmembrane region" description="Helical" evidence="8">
    <location>
        <begin position="853"/>
        <end position="872"/>
    </location>
</feature>
<evidence type="ECO:0000256" key="8">
    <source>
        <dbReference type="SAM" id="Phobius"/>
    </source>
</evidence>
<evidence type="ECO:0000313" key="13">
    <source>
        <dbReference type="Proteomes" id="UP000613740"/>
    </source>
</evidence>
<dbReference type="PANTHER" id="PTHR13018">
    <property type="entry name" value="PROBABLE MEMBRANE PROTEIN DUF221-RELATED"/>
    <property type="match status" value="1"/>
</dbReference>
<dbReference type="Pfam" id="PF13967">
    <property type="entry name" value="RSN1_TM"/>
    <property type="match status" value="2"/>
</dbReference>
<comment type="similarity">
    <text evidence="2">Belongs to the CSC1 (TC 1.A.17) family.</text>
</comment>
<name>A0A835TD27_9CHLO</name>
<dbReference type="InterPro" id="IPR045122">
    <property type="entry name" value="Csc1-like"/>
</dbReference>
<comment type="subcellular location">
    <subcellularLocation>
        <location evidence="1">Membrane</location>
        <topology evidence="1">Multi-pass membrane protein</topology>
    </subcellularLocation>
</comment>
<feature type="transmembrane region" description="Helical" evidence="8">
    <location>
        <begin position="892"/>
        <end position="911"/>
    </location>
</feature>
<dbReference type="GO" id="GO:0005227">
    <property type="term" value="F:calcium-activated cation channel activity"/>
    <property type="evidence" value="ECO:0007669"/>
    <property type="project" value="InterPro"/>
</dbReference>
<keyword evidence="5 8" id="KW-1133">Transmembrane helix</keyword>
<dbReference type="InterPro" id="IPR003864">
    <property type="entry name" value="CSC1/OSCA1-like_7TM"/>
</dbReference>
<evidence type="ECO:0000256" key="1">
    <source>
        <dbReference type="ARBA" id="ARBA00004141"/>
    </source>
</evidence>
<feature type="compositionally biased region" description="Basic and acidic residues" evidence="7">
    <location>
        <begin position="1194"/>
        <end position="1213"/>
    </location>
</feature>
<evidence type="ECO:0000313" key="12">
    <source>
        <dbReference type="EMBL" id="KAG2435996.1"/>
    </source>
</evidence>
<keyword evidence="3" id="KW-0813">Transport</keyword>
<evidence type="ECO:0000256" key="2">
    <source>
        <dbReference type="ARBA" id="ARBA00007779"/>
    </source>
</evidence>
<feature type="compositionally biased region" description="Basic and acidic residues" evidence="7">
    <location>
        <begin position="417"/>
        <end position="432"/>
    </location>
</feature>
<feature type="transmembrane region" description="Helical" evidence="8">
    <location>
        <begin position="21"/>
        <end position="43"/>
    </location>
</feature>